<sequence length="81" mass="8904">MLLWISVGIYVLASGCVLLFCKKYGIRIVIALSLIMLFLFDAAPFSSALSIGLSVLKTIILIGIVLLIASYFKKRQQKKAP</sequence>
<dbReference type="EMBL" id="JAARQN010000008">
    <property type="protein sequence ID" value="MBC1458049.1"/>
    <property type="molecule type" value="Genomic_DNA"/>
</dbReference>
<dbReference type="Proteomes" id="UP000569903">
    <property type="component" value="Unassembled WGS sequence"/>
</dbReference>
<comment type="caution">
    <text evidence="2">The sequence shown here is derived from an EMBL/GenBank/DDBJ whole genome shotgun (WGS) entry which is preliminary data.</text>
</comment>
<reference evidence="2 3" key="1">
    <citation type="submission" date="2020-03" db="EMBL/GenBank/DDBJ databases">
        <title>Soil Listeria distribution.</title>
        <authorList>
            <person name="Liao J."/>
            <person name="Wiedmann M."/>
        </authorList>
    </citation>
    <scope>NUCLEOTIDE SEQUENCE [LARGE SCALE GENOMIC DNA]</scope>
    <source>
        <strain evidence="2 3">FSL L7-1614</strain>
    </source>
</reference>
<gene>
    <name evidence="2" type="ORF">HB850_09775</name>
</gene>
<feature type="transmembrane region" description="Helical" evidence="1">
    <location>
        <begin position="6"/>
        <end position="21"/>
    </location>
</feature>
<evidence type="ECO:0000313" key="2">
    <source>
        <dbReference type="EMBL" id="MBC1458049.1"/>
    </source>
</evidence>
<evidence type="ECO:0000256" key="1">
    <source>
        <dbReference type="SAM" id="Phobius"/>
    </source>
</evidence>
<keyword evidence="1" id="KW-0812">Transmembrane</keyword>
<protein>
    <submittedName>
        <fullName evidence="2">Uncharacterized protein</fullName>
    </submittedName>
</protein>
<organism evidence="2 3">
    <name type="scientific">Listeria newyorkensis</name>
    <dbReference type="NCBI Taxonomy" id="1497681"/>
    <lineage>
        <taxon>Bacteria</taxon>
        <taxon>Bacillati</taxon>
        <taxon>Bacillota</taxon>
        <taxon>Bacilli</taxon>
        <taxon>Bacillales</taxon>
        <taxon>Listeriaceae</taxon>
        <taxon>Listeria</taxon>
    </lineage>
</organism>
<accession>A0A841YY87</accession>
<feature type="transmembrane region" description="Helical" evidence="1">
    <location>
        <begin position="51"/>
        <end position="72"/>
    </location>
</feature>
<feature type="transmembrane region" description="Helical" evidence="1">
    <location>
        <begin position="28"/>
        <end position="45"/>
    </location>
</feature>
<evidence type="ECO:0000313" key="3">
    <source>
        <dbReference type="Proteomes" id="UP000569903"/>
    </source>
</evidence>
<keyword evidence="1" id="KW-0472">Membrane</keyword>
<keyword evidence="1" id="KW-1133">Transmembrane helix</keyword>
<dbReference type="RefSeq" id="WP_185389284.1">
    <property type="nucleotide sequence ID" value="NZ_JAARQN010000008.1"/>
</dbReference>
<name>A0A841YY87_9LIST</name>
<proteinExistence type="predicted"/>
<dbReference type="AlphaFoldDB" id="A0A841YY87"/>